<feature type="transmembrane region" description="Helical" evidence="8">
    <location>
        <begin position="76"/>
        <end position="96"/>
    </location>
</feature>
<feature type="transmembrane region" description="Helical" evidence="8">
    <location>
        <begin position="309"/>
        <end position="335"/>
    </location>
</feature>
<dbReference type="PROSITE" id="PS00713">
    <property type="entry name" value="NA_DICARBOXYL_SYMP_1"/>
    <property type="match status" value="1"/>
</dbReference>
<dbReference type="OMA" id="HELHRTD"/>
<dbReference type="HOGENOM" id="CLU_019375_3_2_1"/>
<dbReference type="GO" id="GO:0005886">
    <property type="term" value="C:plasma membrane"/>
    <property type="evidence" value="ECO:0000318"/>
    <property type="project" value="GO_Central"/>
</dbReference>
<dbReference type="OrthoDB" id="5877963at2759"/>
<dbReference type="PANTHER" id="PTHR11958:SF63">
    <property type="entry name" value="AMINO ACID TRANSPORTER"/>
    <property type="match status" value="1"/>
</dbReference>
<keyword evidence="5 8" id="KW-1133">Transmembrane helix</keyword>
<evidence type="ECO:0000256" key="4">
    <source>
        <dbReference type="ARBA" id="ARBA00022847"/>
    </source>
</evidence>
<keyword evidence="4 8" id="KW-0769">Symport</keyword>
<dbReference type="Pfam" id="PF00375">
    <property type="entry name" value="SDF"/>
    <property type="match status" value="1"/>
</dbReference>
<dbReference type="EMBL" id="DS469765">
    <property type="protein sequence ID" value="EDO33620.1"/>
    <property type="molecule type" value="Genomic_DNA"/>
</dbReference>
<dbReference type="STRING" id="45351.A7SRP9"/>
<keyword evidence="10" id="KW-1185">Reference proteome</keyword>
<dbReference type="InterPro" id="IPR050746">
    <property type="entry name" value="DAACS"/>
</dbReference>
<feature type="transmembrane region" description="Helical" evidence="8">
    <location>
        <begin position="27"/>
        <end position="46"/>
    </location>
</feature>
<evidence type="ECO:0000256" key="1">
    <source>
        <dbReference type="ARBA" id="ARBA00004141"/>
    </source>
</evidence>
<dbReference type="PhylomeDB" id="A7SRP9"/>
<feature type="transmembrane region" description="Helical" evidence="8">
    <location>
        <begin position="274"/>
        <end position="297"/>
    </location>
</feature>
<keyword evidence="6 8" id="KW-0472">Membrane</keyword>
<dbReference type="SUPFAM" id="SSF118215">
    <property type="entry name" value="Proton glutamate symport protein"/>
    <property type="match status" value="1"/>
</dbReference>
<evidence type="ECO:0000256" key="3">
    <source>
        <dbReference type="ARBA" id="ARBA00022692"/>
    </source>
</evidence>
<dbReference type="GO" id="GO:0015501">
    <property type="term" value="F:glutamate:sodium symporter activity"/>
    <property type="evidence" value="ECO:0000318"/>
    <property type="project" value="GO_Central"/>
</dbReference>
<dbReference type="eggNOG" id="KOG3787">
    <property type="taxonomic scope" value="Eukaryota"/>
</dbReference>
<dbReference type="GO" id="GO:0005313">
    <property type="term" value="F:L-glutamate transmembrane transporter activity"/>
    <property type="evidence" value="ECO:0000318"/>
    <property type="project" value="GO_Central"/>
</dbReference>
<organism evidence="9 10">
    <name type="scientific">Nematostella vectensis</name>
    <name type="common">Starlet sea anemone</name>
    <dbReference type="NCBI Taxonomy" id="45351"/>
    <lineage>
        <taxon>Eukaryota</taxon>
        <taxon>Metazoa</taxon>
        <taxon>Cnidaria</taxon>
        <taxon>Anthozoa</taxon>
        <taxon>Hexacorallia</taxon>
        <taxon>Actiniaria</taxon>
        <taxon>Edwardsiidae</taxon>
        <taxon>Nematostella</taxon>
    </lineage>
</organism>
<gene>
    <name evidence="9" type="ORF">NEMVEDRAFT_v1g173595</name>
</gene>
<evidence type="ECO:0000256" key="7">
    <source>
        <dbReference type="ARBA" id="ARBA00023180"/>
    </source>
</evidence>
<dbReference type="PANTHER" id="PTHR11958">
    <property type="entry name" value="SODIUM/DICARBOXYLATE SYMPORTER-RELATED"/>
    <property type="match status" value="1"/>
</dbReference>
<name>A7SRP9_NEMVE</name>
<keyword evidence="3 8" id="KW-0812">Transmembrane</keyword>
<keyword evidence="7" id="KW-0325">Glycoprotein</keyword>
<protein>
    <recommendedName>
        <fullName evidence="8">Amino acid transporter</fullName>
    </recommendedName>
</protein>
<dbReference type="GO" id="GO:0015813">
    <property type="term" value="P:L-glutamate transmembrane transport"/>
    <property type="evidence" value="ECO:0000318"/>
    <property type="project" value="GO_Central"/>
</dbReference>
<feature type="transmembrane region" description="Helical" evidence="8">
    <location>
        <begin position="108"/>
        <end position="130"/>
    </location>
</feature>
<dbReference type="PRINTS" id="PR00173">
    <property type="entry name" value="EDTRNSPORT"/>
</dbReference>
<evidence type="ECO:0000313" key="9">
    <source>
        <dbReference type="EMBL" id="EDO33620.1"/>
    </source>
</evidence>
<accession>A7SRP9</accession>
<feature type="transmembrane region" description="Helical" evidence="8">
    <location>
        <begin position="418"/>
        <end position="438"/>
    </location>
</feature>
<dbReference type="FunCoup" id="A7SRP9">
    <property type="interactions" value="32"/>
</dbReference>
<dbReference type="Gene3D" id="1.10.3860.10">
    <property type="entry name" value="Sodium:dicarboxylate symporter"/>
    <property type="match status" value="1"/>
</dbReference>
<dbReference type="InParanoid" id="A7SRP9"/>
<evidence type="ECO:0000256" key="2">
    <source>
        <dbReference type="ARBA" id="ARBA00022448"/>
    </source>
</evidence>
<dbReference type="InterPro" id="IPR018107">
    <property type="entry name" value="Na-dicarboxylate_symporter_CS"/>
</dbReference>
<sequence>MAALRDCSNFSCKSCLLTIFRKFKSDLLLAFIILGAVLGFVIGAIINKPIEQILTPEDRKTTIMLIGFPGELFMNMLKLVILPLIVASLISALACMDPKATGKIGRRVLLFYFLTTISAAILGLILVLAIRPGRVVKPVEKQGQPVSYRTMDSFLDLLRSLFPNNIVEACFIQYKTKYAYDPGKYMSYNTTENITSITSRVTTTIISNGTHNITTVVKEVYPPSNLIPSGRQASSGTNVLGIAMFCLVFGIILSRMGAKAEPLRAFFCSLNDAVMRLVMIIMWLSPIGICSIVAAKVGEMGDIVGVLSMVGYFMLTVISSILIHGLFVLPLMYFVMTRKNPYKFMLGMGDALVTAFGISSSSATLPTTIRCAEETGVDERIAKFVLPLGATVNMDGGALFESCVVIFIAQINGVPMEAAFLFNTVLMAAAISVGAAGIPSAGFIYPVIVLQSVGLPVEDLALVLPIEWLLDRFRTTVNVWGDAVGAGIVNHMSKADLVAMDALQMEQGHVSPGSPSSDHLMITHKDADDLMTTEF</sequence>
<proteinExistence type="inferred from homology"/>
<dbReference type="Proteomes" id="UP000001593">
    <property type="component" value="Unassembled WGS sequence"/>
</dbReference>
<dbReference type="KEGG" id="nve:5504857"/>
<comment type="similarity">
    <text evidence="8">Belongs to the dicarboxylate/amino acid:cation symporter (DAACS) (TC 2.A.23) family.</text>
</comment>
<evidence type="ECO:0000256" key="5">
    <source>
        <dbReference type="ARBA" id="ARBA00022989"/>
    </source>
</evidence>
<dbReference type="AlphaFoldDB" id="A7SRP9"/>
<evidence type="ECO:0000313" key="10">
    <source>
        <dbReference type="Proteomes" id="UP000001593"/>
    </source>
</evidence>
<dbReference type="InterPro" id="IPR001991">
    <property type="entry name" value="Na-dicarboxylate_symporter"/>
</dbReference>
<dbReference type="GO" id="GO:0015175">
    <property type="term" value="F:neutral L-amino acid transmembrane transporter activity"/>
    <property type="evidence" value="ECO:0000318"/>
    <property type="project" value="GO_Central"/>
</dbReference>
<feature type="transmembrane region" description="Helical" evidence="8">
    <location>
        <begin position="233"/>
        <end position="253"/>
    </location>
</feature>
<reference evidence="9 10" key="1">
    <citation type="journal article" date="2007" name="Science">
        <title>Sea anemone genome reveals ancestral eumetazoan gene repertoire and genomic organization.</title>
        <authorList>
            <person name="Putnam N.H."/>
            <person name="Srivastava M."/>
            <person name="Hellsten U."/>
            <person name="Dirks B."/>
            <person name="Chapman J."/>
            <person name="Salamov A."/>
            <person name="Terry A."/>
            <person name="Shapiro H."/>
            <person name="Lindquist E."/>
            <person name="Kapitonov V.V."/>
            <person name="Jurka J."/>
            <person name="Genikhovich G."/>
            <person name="Grigoriev I.V."/>
            <person name="Lucas S.M."/>
            <person name="Steele R.E."/>
            <person name="Finnerty J.R."/>
            <person name="Technau U."/>
            <person name="Martindale M.Q."/>
            <person name="Rokhsar D.S."/>
        </authorList>
    </citation>
    <scope>NUCLEOTIDE SEQUENCE [LARGE SCALE GENOMIC DNA]</scope>
    <source>
        <strain evidence="10">CH2 X CH6</strain>
    </source>
</reference>
<evidence type="ECO:0000256" key="6">
    <source>
        <dbReference type="ARBA" id="ARBA00023136"/>
    </source>
</evidence>
<evidence type="ECO:0000256" key="8">
    <source>
        <dbReference type="RuleBase" id="RU361216"/>
    </source>
</evidence>
<comment type="subcellular location">
    <subcellularLocation>
        <location evidence="1 8">Membrane</location>
        <topology evidence="1 8">Multi-pass membrane protein</topology>
    </subcellularLocation>
</comment>
<dbReference type="InterPro" id="IPR036458">
    <property type="entry name" value="Na:dicarbo_symporter_sf"/>
</dbReference>
<keyword evidence="2 8" id="KW-0813">Transport</keyword>